<dbReference type="EMBL" id="JRPN01000212">
    <property type="protein sequence ID" value="KGT72733.1"/>
    <property type="molecule type" value="Genomic_DNA"/>
</dbReference>
<dbReference type="InterPro" id="IPR053170">
    <property type="entry name" value="Transcription_regulator"/>
</dbReference>
<reference evidence="2 3" key="1">
    <citation type="submission" date="2014-09" db="EMBL/GenBank/DDBJ databases">
        <title>Draft genome of Bradyrhizobium japonicum Is-34.</title>
        <authorList>
            <person name="Tsurumaru H."/>
            <person name="Yamakawa T."/>
            <person name="Hashimoto S."/>
            <person name="Okizaki K."/>
            <person name="Kanesaki Y."/>
            <person name="Yoshikawa H."/>
            <person name="Yajima S."/>
        </authorList>
    </citation>
    <scope>NUCLEOTIDE SEQUENCE [LARGE SCALE GENOMIC DNA]</scope>
    <source>
        <strain evidence="2 3">Is-34</strain>
    </source>
</reference>
<feature type="transmembrane region" description="Helical" evidence="1">
    <location>
        <begin position="158"/>
        <end position="174"/>
    </location>
</feature>
<evidence type="ECO:0000313" key="2">
    <source>
        <dbReference type="EMBL" id="KGT72733.1"/>
    </source>
</evidence>
<dbReference type="GO" id="GO:0016787">
    <property type="term" value="F:hydrolase activity"/>
    <property type="evidence" value="ECO:0007669"/>
    <property type="project" value="UniProtKB-KW"/>
</dbReference>
<dbReference type="PANTHER" id="PTHR40031:SF1">
    <property type="entry name" value="MEMBRANE-BOUND METAL-DEPENDENT HYDROLASE"/>
    <property type="match status" value="1"/>
</dbReference>
<name>A0A0A3YGA0_BRAJP</name>
<organism evidence="2 3">
    <name type="scientific">Bradyrhizobium japonicum</name>
    <dbReference type="NCBI Taxonomy" id="375"/>
    <lineage>
        <taxon>Bacteria</taxon>
        <taxon>Pseudomonadati</taxon>
        <taxon>Pseudomonadota</taxon>
        <taxon>Alphaproteobacteria</taxon>
        <taxon>Hyphomicrobiales</taxon>
        <taxon>Nitrobacteraceae</taxon>
        <taxon>Bradyrhizobium</taxon>
    </lineage>
</organism>
<comment type="caution">
    <text evidence="2">The sequence shown here is derived from an EMBL/GenBank/DDBJ whole genome shotgun (WGS) entry which is preliminary data.</text>
</comment>
<keyword evidence="1" id="KW-0472">Membrane</keyword>
<feature type="transmembrane region" description="Helical" evidence="1">
    <location>
        <begin position="92"/>
        <end position="115"/>
    </location>
</feature>
<feature type="transmembrane region" description="Helical" evidence="1">
    <location>
        <begin position="69"/>
        <end position="86"/>
    </location>
</feature>
<feature type="transmembrane region" description="Helical" evidence="1">
    <location>
        <begin position="127"/>
        <end position="152"/>
    </location>
</feature>
<dbReference type="InterPro" id="IPR007404">
    <property type="entry name" value="YdjM-like"/>
</dbReference>
<sequence>MDTATHFAMGFGLAGLAHLDPIVAASPGLAEAILIGTVIGSQAPDLDGFTRIFGSAAYIRNHRGISHSVPALFAWTAAIFGLIQLISPQAHLFHLLAWIFSAVCLHVFVDLFNSYGTKGFYPFQKKWIALDVIFIFDAFIFALHAFGLMLWMAGAEPGRLFLWIYLLITCYYIYRYQAHKRAVESVK</sequence>
<feature type="non-terminal residue" evidence="2">
    <location>
        <position position="187"/>
    </location>
</feature>
<dbReference type="PANTHER" id="PTHR40031">
    <property type="entry name" value="HYPOTHETICAL MEMBRANE SPANNING PROTEIN"/>
    <property type="match status" value="1"/>
</dbReference>
<keyword evidence="1" id="KW-0812">Transmembrane</keyword>
<proteinExistence type="predicted"/>
<dbReference type="AlphaFoldDB" id="A0A0A3YGA0"/>
<evidence type="ECO:0000256" key="1">
    <source>
        <dbReference type="SAM" id="Phobius"/>
    </source>
</evidence>
<evidence type="ECO:0000313" key="3">
    <source>
        <dbReference type="Proteomes" id="UP000030377"/>
    </source>
</evidence>
<keyword evidence="2" id="KW-0378">Hydrolase</keyword>
<protein>
    <submittedName>
        <fullName evidence="2">Hydrolase</fullName>
    </submittedName>
</protein>
<keyword evidence="1" id="KW-1133">Transmembrane helix</keyword>
<accession>A0A0A3YGA0</accession>
<dbReference type="Pfam" id="PF04307">
    <property type="entry name" value="YdjM"/>
    <property type="match status" value="1"/>
</dbReference>
<gene>
    <name evidence="2" type="ORF">MA20_48545</name>
</gene>
<dbReference type="Proteomes" id="UP000030377">
    <property type="component" value="Unassembled WGS sequence"/>
</dbReference>